<dbReference type="RefSeq" id="WP_184712393.1">
    <property type="nucleotide sequence ID" value="NZ_JACHJP010000001.1"/>
</dbReference>
<accession>A0A7W7QHD4</accession>
<dbReference type="Pfam" id="PF21819">
    <property type="entry name" value="DUF6885"/>
    <property type="match status" value="1"/>
</dbReference>
<reference evidence="1 2" key="1">
    <citation type="submission" date="2020-08" db="EMBL/GenBank/DDBJ databases">
        <title>Genomic Encyclopedia of Type Strains, Phase III (KMG-III): the genomes of soil and plant-associated and newly described type strains.</title>
        <authorList>
            <person name="Whitman W."/>
        </authorList>
    </citation>
    <scope>NUCLEOTIDE SEQUENCE [LARGE SCALE GENOMIC DNA]</scope>
    <source>
        <strain evidence="1 2">CECT 8840</strain>
    </source>
</reference>
<protein>
    <submittedName>
        <fullName evidence="1">Uncharacterized protein</fullName>
    </submittedName>
</protein>
<evidence type="ECO:0000313" key="2">
    <source>
        <dbReference type="Proteomes" id="UP000552644"/>
    </source>
</evidence>
<dbReference type="AlphaFoldDB" id="A0A7W7QHD4"/>
<name>A0A7W7QHD4_9ACTN</name>
<keyword evidence="2" id="KW-1185">Reference proteome</keyword>
<organism evidence="1 2">
    <name type="scientific">Streptosporangium saharense</name>
    <dbReference type="NCBI Taxonomy" id="1706840"/>
    <lineage>
        <taxon>Bacteria</taxon>
        <taxon>Bacillati</taxon>
        <taxon>Actinomycetota</taxon>
        <taxon>Actinomycetes</taxon>
        <taxon>Streptosporangiales</taxon>
        <taxon>Streptosporangiaceae</taxon>
        <taxon>Streptosporangium</taxon>
    </lineage>
</organism>
<gene>
    <name evidence="1" type="ORF">FHS44_000712</name>
</gene>
<comment type="caution">
    <text evidence="1">The sequence shown here is derived from an EMBL/GenBank/DDBJ whole genome shotgun (WGS) entry which is preliminary data.</text>
</comment>
<dbReference type="InterPro" id="IPR049252">
    <property type="entry name" value="DUF6885"/>
</dbReference>
<dbReference type="EMBL" id="JACHJP010000001">
    <property type="protein sequence ID" value="MBB4913640.1"/>
    <property type="molecule type" value="Genomic_DNA"/>
</dbReference>
<proteinExistence type="predicted"/>
<evidence type="ECO:0000313" key="1">
    <source>
        <dbReference type="EMBL" id="MBB4913640.1"/>
    </source>
</evidence>
<sequence length="270" mass="28339">MDVLEGVRRFAGATALLERHRRALPQPDQLCGPFWAWLAVATLTGEDPPDLPTFAVAAGTAVWPHDLPSARPVGEPSRTDAWTGVSRAADVEGAGTSAPGVGAAVEELSSGAVAAVPATGVWTPGGLLALLDALHERGRPAVPVANLSTGPLWGSRPTRDQIDNYLRTGDFTLGPSADWRVGHFTALCGTLPGDRGTLVAVADTYPSLGDQGLHLQPVENLATALARSHPRTGGVLLAVLADDREAVRDLVLEAHLEPTWWDNGTPFQRG</sequence>
<dbReference type="Proteomes" id="UP000552644">
    <property type="component" value="Unassembled WGS sequence"/>
</dbReference>